<comment type="caution">
    <text evidence="1">The sequence shown here is derived from an EMBL/GenBank/DDBJ whole genome shotgun (WGS) entry which is preliminary data.</text>
</comment>
<dbReference type="AlphaFoldDB" id="M6F9I8"/>
<dbReference type="PATRIC" id="fig|1240687.3.peg.2837"/>
<evidence type="ECO:0000313" key="1">
    <source>
        <dbReference type="EMBL" id="EMK23717.1"/>
    </source>
</evidence>
<accession>M6F9I8</accession>
<name>M6F9I8_9LEPT</name>
<dbReference type="Proteomes" id="UP000011980">
    <property type="component" value="Unassembled WGS sequence"/>
</dbReference>
<sequence>MQIEFPNFQKDLYSIHIRAKIFRFYSVFLDSYFFSFLDKLSLLKKSIRFHSSIRIR</sequence>
<organism evidence="1 2">
    <name type="scientific">Leptospira kirschneri serovar Bulgarica str. Nikolaevo</name>
    <dbReference type="NCBI Taxonomy" id="1240687"/>
    <lineage>
        <taxon>Bacteria</taxon>
        <taxon>Pseudomonadati</taxon>
        <taxon>Spirochaetota</taxon>
        <taxon>Spirochaetia</taxon>
        <taxon>Leptospirales</taxon>
        <taxon>Leptospiraceae</taxon>
        <taxon>Leptospira</taxon>
    </lineage>
</organism>
<evidence type="ECO:0000313" key="2">
    <source>
        <dbReference type="Proteomes" id="UP000011980"/>
    </source>
</evidence>
<reference evidence="1 2" key="1">
    <citation type="submission" date="2013-01" db="EMBL/GenBank/DDBJ databases">
        <authorList>
            <person name="Harkins D.M."/>
            <person name="Durkin A.S."/>
            <person name="Brinkac L.M."/>
            <person name="Haft D.H."/>
            <person name="Selengut J.D."/>
            <person name="Sanka R."/>
            <person name="DePew J."/>
            <person name="Purushe J."/>
            <person name="Galloway R.L."/>
            <person name="Vinetz J.M."/>
            <person name="Sutton G.G."/>
            <person name="Nierman W.C."/>
            <person name="Fouts D.E."/>
        </authorList>
    </citation>
    <scope>NUCLEOTIDE SEQUENCE [LARGE SCALE GENOMIC DNA]</scope>
    <source>
        <strain evidence="1 2">Nikolaevo</strain>
    </source>
</reference>
<gene>
    <name evidence="1" type="ORF">LEP1GSC008_0541</name>
</gene>
<proteinExistence type="predicted"/>
<dbReference type="EMBL" id="ANCE01000138">
    <property type="protein sequence ID" value="EMK23717.1"/>
    <property type="molecule type" value="Genomic_DNA"/>
</dbReference>
<protein>
    <submittedName>
        <fullName evidence="1">Uncharacterized protein</fullName>
    </submittedName>
</protein>